<feature type="domain" description="Peptidase S54 rhomboid" evidence="8">
    <location>
        <begin position="106"/>
        <end position="256"/>
    </location>
</feature>
<evidence type="ECO:0000313" key="10">
    <source>
        <dbReference type="Proteomes" id="UP001307889"/>
    </source>
</evidence>
<feature type="transmembrane region" description="Helical" evidence="7">
    <location>
        <begin position="202"/>
        <end position="223"/>
    </location>
</feature>
<evidence type="ECO:0000256" key="7">
    <source>
        <dbReference type="SAM" id="Phobius"/>
    </source>
</evidence>
<evidence type="ECO:0000259" key="8">
    <source>
        <dbReference type="Pfam" id="PF01694"/>
    </source>
</evidence>
<proteinExistence type="inferred from homology"/>
<evidence type="ECO:0000256" key="4">
    <source>
        <dbReference type="ARBA" id="ARBA00022989"/>
    </source>
</evidence>
<evidence type="ECO:0000256" key="1">
    <source>
        <dbReference type="ARBA" id="ARBA00004141"/>
    </source>
</evidence>
<feature type="transmembrane region" description="Helical" evidence="7">
    <location>
        <begin position="267"/>
        <end position="288"/>
    </location>
</feature>
<dbReference type="InterPro" id="IPR017213">
    <property type="entry name" value="Peptidase_S54_rhomboid_met"/>
</dbReference>
<dbReference type="SUPFAM" id="SSF144091">
    <property type="entry name" value="Rhomboid-like"/>
    <property type="match status" value="1"/>
</dbReference>
<dbReference type="PANTHER" id="PTHR45840">
    <property type="entry name" value="RHOMBOID-RELATED PROTEIN"/>
    <property type="match status" value="1"/>
</dbReference>
<feature type="transmembrane region" description="Helical" evidence="7">
    <location>
        <begin position="68"/>
        <end position="87"/>
    </location>
</feature>
<keyword evidence="4 7" id="KW-1133">Transmembrane helix</keyword>
<protein>
    <submittedName>
        <fullName evidence="9">Rhomboid family</fullName>
    </submittedName>
</protein>
<name>A0ABN7BCQ3_9HEMI</name>
<keyword evidence="5 7" id="KW-0472">Membrane</keyword>
<dbReference type="PIRSF" id="PIRSF037470">
    <property type="entry name" value="Rhomboid"/>
    <property type="match status" value="1"/>
</dbReference>
<evidence type="ECO:0000313" key="9">
    <source>
        <dbReference type="EMBL" id="BET01463.1"/>
    </source>
</evidence>
<dbReference type="InterPro" id="IPR035952">
    <property type="entry name" value="Rhomboid-like_sf"/>
</dbReference>
<evidence type="ECO:0000256" key="5">
    <source>
        <dbReference type="ARBA" id="ARBA00023136"/>
    </source>
</evidence>
<keyword evidence="10" id="KW-1185">Reference proteome</keyword>
<evidence type="ECO:0000256" key="2">
    <source>
        <dbReference type="ARBA" id="ARBA00009045"/>
    </source>
</evidence>
<gene>
    <name evidence="9" type="ORF">NTJ_14281</name>
</gene>
<dbReference type="InterPro" id="IPR051739">
    <property type="entry name" value="Rhomboid_IM_Serine_Proteases"/>
</dbReference>
<dbReference type="Gene3D" id="1.20.1540.10">
    <property type="entry name" value="Rhomboid-like"/>
    <property type="match status" value="1"/>
</dbReference>
<dbReference type="Pfam" id="PF01694">
    <property type="entry name" value="Rhomboid"/>
    <property type="match status" value="1"/>
</dbReference>
<feature type="transmembrane region" description="Helical" evidence="7">
    <location>
        <begin position="107"/>
        <end position="132"/>
    </location>
</feature>
<dbReference type="InterPro" id="IPR022764">
    <property type="entry name" value="Peptidase_S54_rhomboid_dom"/>
</dbReference>
<dbReference type="Proteomes" id="UP001307889">
    <property type="component" value="Chromosome 13"/>
</dbReference>
<feature type="transmembrane region" description="Helical" evidence="7">
    <location>
        <begin position="144"/>
        <end position="164"/>
    </location>
</feature>
<organism evidence="9 10">
    <name type="scientific">Nesidiocoris tenuis</name>
    <dbReference type="NCBI Taxonomy" id="355587"/>
    <lineage>
        <taxon>Eukaryota</taxon>
        <taxon>Metazoa</taxon>
        <taxon>Ecdysozoa</taxon>
        <taxon>Arthropoda</taxon>
        <taxon>Hexapoda</taxon>
        <taxon>Insecta</taxon>
        <taxon>Pterygota</taxon>
        <taxon>Neoptera</taxon>
        <taxon>Paraneoptera</taxon>
        <taxon>Hemiptera</taxon>
        <taxon>Heteroptera</taxon>
        <taxon>Panheteroptera</taxon>
        <taxon>Cimicomorpha</taxon>
        <taxon>Miridae</taxon>
        <taxon>Dicyphina</taxon>
        <taxon>Nesidiocoris</taxon>
    </lineage>
</organism>
<reference evidence="9 10" key="1">
    <citation type="submission" date="2023-09" db="EMBL/GenBank/DDBJ databases">
        <title>Nesidiocoris tenuis whole genome shotgun sequence.</title>
        <authorList>
            <person name="Shibata T."/>
            <person name="Shimoda M."/>
            <person name="Kobayashi T."/>
            <person name="Uehara T."/>
        </authorList>
    </citation>
    <scope>NUCLEOTIDE SEQUENCE [LARGE SCALE GENOMIC DNA]</scope>
    <source>
        <strain evidence="9 10">Japan</strain>
    </source>
</reference>
<accession>A0ABN7BCQ3</accession>
<feature type="transmembrane region" description="Helical" evidence="7">
    <location>
        <begin position="170"/>
        <end position="190"/>
    </location>
</feature>
<evidence type="ECO:0000256" key="3">
    <source>
        <dbReference type="ARBA" id="ARBA00022692"/>
    </source>
</evidence>
<sequence length="295" mass="33346">MSGKRRRSFKCAVHHLDREVSSENDFQIIFEQPPPFERMVHIIAGEFLSDERDRKYYADRYSCCPPPFFVPVISLIELGFFIYYNVVKGEVPFDSIFIYRPDKRLEVWRFFFYMVLHAGWLHLAFNLVVQMMVGLPLEMVHGSLRVGTIYMAGVLAGSLGTSVFDPDVYLVGASGGVYALLAAHLANVLLNYHHMKFGIARLLCIFAVASTDVGFAIYSRYAATGNSVEPQGHPVSYVAHLTGALAGLTIGLVVLKNFEQRLHEQLMWWVALGVYVACTVFAVLYNVFMPEFAMF</sequence>
<evidence type="ECO:0000256" key="6">
    <source>
        <dbReference type="PIRNR" id="PIRNR037470"/>
    </source>
</evidence>
<comment type="subcellular location">
    <subcellularLocation>
        <location evidence="1">Membrane</location>
        <topology evidence="1">Multi-pass membrane protein</topology>
    </subcellularLocation>
</comment>
<dbReference type="EMBL" id="AP028921">
    <property type="protein sequence ID" value="BET01463.1"/>
    <property type="molecule type" value="Genomic_DNA"/>
</dbReference>
<dbReference type="PANTHER" id="PTHR45840:SF2">
    <property type="entry name" value="PROTEIN RHOMBOID-RELATED"/>
    <property type="match status" value="1"/>
</dbReference>
<comment type="similarity">
    <text evidence="2 6">Belongs to the peptidase S54 family.</text>
</comment>
<feature type="transmembrane region" description="Helical" evidence="7">
    <location>
        <begin position="235"/>
        <end position="255"/>
    </location>
</feature>
<keyword evidence="3 7" id="KW-0812">Transmembrane</keyword>